<dbReference type="InterPro" id="IPR036388">
    <property type="entry name" value="WH-like_DNA-bd_sf"/>
</dbReference>
<dbReference type="InterPro" id="IPR000524">
    <property type="entry name" value="Tscrpt_reg_HTH_GntR"/>
</dbReference>
<proteinExistence type="inferred from homology"/>
<dbReference type="PANTHER" id="PTHR46577">
    <property type="entry name" value="HTH-TYPE TRANSCRIPTIONAL REGULATORY PROTEIN GABR"/>
    <property type="match status" value="1"/>
</dbReference>
<organism evidence="7 8">
    <name type="scientific">Pararcticibacter amylolyticus</name>
    <dbReference type="NCBI Taxonomy" id="2173175"/>
    <lineage>
        <taxon>Bacteria</taxon>
        <taxon>Pseudomonadati</taxon>
        <taxon>Bacteroidota</taxon>
        <taxon>Sphingobacteriia</taxon>
        <taxon>Sphingobacteriales</taxon>
        <taxon>Sphingobacteriaceae</taxon>
        <taxon>Pararcticibacter</taxon>
    </lineage>
</organism>
<keyword evidence="3" id="KW-0805">Transcription regulation</keyword>
<evidence type="ECO:0000313" key="8">
    <source>
        <dbReference type="Proteomes" id="UP000245647"/>
    </source>
</evidence>
<dbReference type="Proteomes" id="UP000245647">
    <property type="component" value="Unassembled WGS sequence"/>
</dbReference>
<evidence type="ECO:0000259" key="6">
    <source>
        <dbReference type="PROSITE" id="PS50949"/>
    </source>
</evidence>
<name>A0A2U2PGZ5_9SPHI</name>
<dbReference type="SUPFAM" id="SSF53383">
    <property type="entry name" value="PLP-dependent transferases"/>
    <property type="match status" value="1"/>
</dbReference>
<dbReference type="SUPFAM" id="SSF46785">
    <property type="entry name" value="Winged helix' DNA-binding domain"/>
    <property type="match status" value="1"/>
</dbReference>
<dbReference type="EMBL" id="QEAS01000008">
    <property type="protein sequence ID" value="PWG80676.1"/>
    <property type="molecule type" value="Genomic_DNA"/>
</dbReference>
<dbReference type="Gene3D" id="1.10.10.10">
    <property type="entry name" value="Winged helix-like DNA-binding domain superfamily/Winged helix DNA-binding domain"/>
    <property type="match status" value="1"/>
</dbReference>
<feature type="domain" description="HTH gntR-type" evidence="6">
    <location>
        <begin position="16"/>
        <end position="84"/>
    </location>
</feature>
<evidence type="ECO:0000256" key="3">
    <source>
        <dbReference type="ARBA" id="ARBA00023015"/>
    </source>
</evidence>
<accession>A0A2U2PGZ5</accession>
<keyword evidence="4" id="KW-0238">DNA-binding</keyword>
<gene>
    <name evidence="7" type="ORF">DDR33_11695</name>
</gene>
<evidence type="ECO:0000256" key="4">
    <source>
        <dbReference type="ARBA" id="ARBA00023125"/>
    </source>
</evidence>
<reference evidence="7 8" key="1">
    <citation type="submission" date="2018-04" db="EMBL/GenBank/DDBJ databases">
        <title>Pedobacter chongqingensis sp. nov., isolated from a rottenly hemp rope.</title>
        <authorList>
            <person name="Cai Y."/>
        </authorList>
    </citation>
    <scope>NUCLEOTIDE SEQUENCE [LARGE SCALE GENOMIC DNA]</scope>
    <source>
        <strain evidence="7 8">FJ4-8</strain>
    </source>
</reference>
<comment type="similarity">
    <text evidence="1">In the C-terminal section; belongs to the class-I pyridoxal-phosphate-dependent aminotransferase family.</text>
</comment>
<keyword evidence="8" id="KW-1185">Reference proteome</keyword>
<dbReference type="InterPro" id="IPR051446">
    <property type="entry name" value="HTH_trans_reg/aminotransferase"/>
</dbReference>
<dbReference type="GO" id="GO:0003700">
    <property type="term" value="F:DNA-binding transcription factor activity"/>
    <property type="evidence" value="ECO:0007669"/>
    <property type="project" value="InterPro"/>
</dbReference>
<dbReference type="InterPro" id="IPR036390">
    <property type="entry name" value="WH_DNA-bd_sf"/>
</dbReference>
<evidence type="ECO:0000256" key="5">
    <source>
        <dbReference type="ARBA" id="ARBA00023163"/>
    </source>
</evidence>
<dbReference type="Gene3D" id="3.40.640.10">
    <property type="entry name" value="Type I PLP-dependent aspartate aminotransferase-like (Major domain)"/>
    <property type="match status" value="1"/>
</dbReference>
<dbReference type="InterPro" id="IPR015424">
    <property type="entry name" value="PyrdxlP-dep_Trfase"/>
</dbReference>
<evidence type="ECO:0000313" key="7">
    <source>
        <dbReference type="EMBL" id="PWG80676.1"/>
    </source>
</evidence>
<dbReference type="GO" id="GO:0003677">
    <property type="term" value="F:DNA binding"/>
    <property type="evidence" value="ECO:0007669"/>
    <property type="project" value="UniProtKB-KW"/>
</dbReference>
<evidence type="ECO:0000256" key="1">
    <source>
        <dbReference type="ARBA" id="ARBA00005384"/>
    </source>
</evidence>
<dbReference type="OrthoDB" id="9802601at2"/>
<keyword evidence="2" id="KW-0663">Pyridoxal phosphate</keyword>
<dbReference type="AlphaFoldDB" id="A0A2U2PGZ5"/>
<keyword evidence="5" id="KW-0804">Transcription</keyword>
<dbReference type="PANTHER" id="PTHR46577:SF2">
    <property type="entry name" value="TRANSCRIPTIONAL REGULATORY PROTEIN"/>
    <property type="match status" value="1"/>
</dbReference>
<sequence>MNDPEQYFVFEFEKGISKTKQLVNKIITAIKNKQLTPGQQLPAYRRQQKLTGLSYTLIVKAGKQLQSAGYVAADQRKRIYVRQIETGKEIRGLTEEASYPVRMVEPLDVLPSCQIRNKIIRFDLDVPYPDPSLEAKKKSKCRTAYTNSFPGNYAAQEAKVVSRIAENLARFSGVSIKQRQCSVIRGANTALTSLFSVLHTGEKKRLVIPHTIAPSVYRACMNSPFKVEKLENADNSAFTMRLHKRGRFDDVAAVVVEPRLDYYTGSEMSMDDRLALLDLADKYRFPVIEVDYDHEFLQGRPLPLFAVDQKNSILVSCVSKMDYALYDLKYVCGPVNVVRSLRNLSYSNSMCDDSYLRSVDGILKGFSVSGTSFSRVNEIVFCGEELVKYLEPWFRQEVLVMYPGFGPAIFLRFPKDTDMVQMEEILKKWDIVIGTGFWGSGTAGKLLRLSLLGVNRKTSLKPAAERLCAAYARCRGKERRL</sequence>
<evidence type="ECO:0000256" key="2">
    <source>
        <dbReference type="ARBA" id="ARBA00022898"/>
    </source>
</evidence>
<dbReference type="PROSITE" id="PS50949">
    <property type="entry name" value="HTH_GNTR"/>
    <property type="match status" value="1"/>
</dbReference>
<dbReference type="InterPro" id="IPR015421">
    <property type="entry name" value="PyrdxlP-dep_Trfase_major"/>
</dbReference>
<comment type="caution">
    <text evidence="7">The sequence shown here is derived from an EMBL/GenBank/DDBJ whole genome shotgun (WGS) entry which is preliminary data.</text>
</comment>
<dbReference type="RefSeq" id="WP_109415962.1">
    <property type="nucleotide sequence ID" value="NZ_QEAS01000008.1"/>
</dbReference>
<protein>
    <recommendedName>
        <fullName evidence="6">HTH gntR-type domain-containing protein</fullName>
    </recommendedName>
</protein>